<dbReference type="EMBL" id="BARS01058645">
    <property type="protein sequence ID" value="GAG50041.1"/>
    <property type="molecule type" value="Genomic_DNA"/>
</dbReference>
<name>X0ZPD0_9ZZZZ</name>
<accession>X0ZPD0</accession>
<proteinExistence type="predicted"/>
<reference evidence="1" key="1">
    <citation type="journal article" date="2014" name="Front. Microbiol.">
        <title>High frequency of phylogenetically diverse reductive dehalogenase-homologous genes in deep subseafloor sedimentary metagenomes.</title>
        <authorList>
            <person name="Kawai M."/>
            <person name="Futagami T."/>
            <person name="Toyoda A."/>
            <person name="Takaki Y."/>
            <person name="Nishi S."/>
            <person name="Hori S."/>
            <person name="Arai W."/>
            <person name="Tsubouchi T."/>
            <person name="Morono Y."/>
            <person name="Uchiyama I."/>
            <person name="Ito T."/>
            <person name="Fujiyama A."/>
            <person name="Inagaki F."/>
            <person name="Takami H."/>
        </authorList>
    </citation>
    <scope>NUCLEOTIDE SEQUENCE</scope>
    <source>
        <strain evidence="1">Expedition CK06-06</strain>
    </source>
</reference>
<dbReference type="AlphaFoldDB" id="X0ZPD0"/>
<evidence type="ECO:0000313" key="1">
    <source>
        <dbReference type="EMBL" id="GAG50041.1"/>
    </source>
</evidence>
<sequence>VGCMDFPHFFTPDFPDELRKSKFLIVKGTFIRLLMSYGEIMFFKRVNGESQIMEVGYEFI</sequence>
<comment type="caution">
    <text evidence="1">The sequence shown here is derived from an EMBL/GenBank/DDBJ whole genome shotgun (WGS) entry which is preliminary data.</text>
</comment>
<protein>
    <submittedName>
        <fullName evidence="1">Uncharacterized protein</fullName>
    </submittedName>
</protein>
<organism evidence="1">
    <name type="scientific">marine sediment metagenome</name>
    <dbReference type="NCBI Taxonomy" id="412755"/>
    <lineage>
        <taxon>unclassified sequences</taxon>
        <taxon>metagenomes</taxon>
        <taxon>ecological metagenomes</taxon>
    </lineage>
</organism>
<gene>
    <name evidence="1" type="ORF">S01H1_85406</name>
</gene>
<feature type="non-terminal residue" evidence="1">
    <location>
        <position position="1"/>
    </location>
</feature>